<organism evidence="9 10">
    <name type="scientific">Polyrhizophydium stewartii</name>
    <dbReference type="NCBI Taxonomy" id="2732419"/>
    <lineage>
        <taxon>Eukaryota</taxon>
        <taxon>Fungi</taxon>
        <taxon>Fungi incertae sedis</taxon>
        <taxon>Chytridiomycota</taxon>
        <taxon>Chytridiomycota incertae sedis</taxon>
        <taxon>Chytridiomycetes</taxon>
        <taxon>Rhizophydiales</taxon>
        <taxon>Rhizophydiales incertae sedis</taxon>
        <taxon>Polyrhizophydium</taxon>
    </lineage>
</organism>
<evidence type="ECO:0000256" key="4">
    <source>
        <dbReference type="ARBA" id="ARBA00023015"/>
    </source>
</evidence>
<dbReference type="InterPro" id="IPR013942">
    <property type="entry name" value="Mediator_Med19_fun"/>
</dbReference>
<evidence type="ECO:0000256" key="1">
    <source>
        <dbReference type="ARBA" id="ARBA00004123"/>
    </source>
</evidence>
<evidence type="ECO:0000256" key="7">
    <source>
        <dbReference type="ARBA" id="ARBA00023242"/>
    </source>
</evidence>
<evidence type="ECO:0000313" key="10">
    <source>
        <dbReference type="Proteomes" id="UP001527925"/>
    </source>
</evidence>
<reference evidence="9 10" key="1">
    <citation type="submission" date="2023-09" db="EMBL/GenBank/DDBJ databases">
        <title>Pangenome analysis of Batrachochytrium dendrobatidis and related Chytrids.</title>
        <authorList>
            <person name="Yacoub M.N."/>
            <person name="Stajich J.E."/>
            <person name="James T.Y."/>
        </authorList>
    </citation>
    <scope>NUCLEOTIDE SEQUENCE [LARGE SCALE GENOMIC DNA]</scope>
    <source>
        <strain evidence="9 10">JEL0888</strain>
    </source>
</reference>
<name>A0ABR4N7Q9_9FUNG</name>
<keyword evidence="10" id="KW-1185">Reference proteome</keyword>
<comment type="subcellular location">
    <subcellularLocation>
        <location evidence="1">Nucleus</location>
    </subcellularLocation>
</comment>
<evidence type="ECO:0000256" key="2">
    <source>
        <dbReference type="ARBA" id="ARBA00009259"/>
    </source>
</evidence>
<keyword evidence="4" id="KW-0805">Transcription regulation</keyword>
<comment type="similarity">
    <text evidence="2">Belongs to the Mediator complex subunit 19 family.</text>
</comment>
<dbReference type="PANTHER" id="PTHR28270:SF1">
    <property type="entry name" value="MEDIATOR OF RNA POLYMERASE II TRANSCRIPTION SUBUNIT 19"/>
    <property type="match status" value="1"/>
</dbReference>
<evidence type="ECO:0000256" key="5">
    <source>
        <dbReference type="ARBA" id="ARBA00023159"/>
    </source>
</evidence>
<protein>
    <recommendedName>
        <fullName evidence="3">Mediator of RNA polymerase II transcription subunit 19</fullName>
    </recommendedName>
    <alternativeName>
        <fullName evidence="8">Mediator complex subunit 19</fullName>
    </alternativeName>
</protein>
<evidence type="ECO:0000256" key="6">
    <source>
        <dbReference type="ARBA" id="ARBA00023163"/>
    </source>
</evidence>
<proteinExistence type="inferred from homology"/>
<evidence type="ECO:0000256" key="3">
    <source>
        <dbReference type="ARBA" id="ARBA00019615"/>
    </source>
</evidence>
<evidence type="ECO:0000256" key="8">
    <source>
        <dbReference type="ARBA" id="ARBA00032018"/>
    </source>
</evidence>
<dbReference type="PANTHER" id="PTHR28270">
    <property type="entry name" value="MEDIATOR OF RNA POLYMERASE II TRANSCRIPTION SUBUNIT 19"/>
    <property type="match status" value="1"/>
</dbReference>
<dbReference type="EMBL" id="JADGIZ020000023">
    <property type="protein sequence ID" value="KAL2915530.1"/>
    <property type="molecule type" value="Genomic_DNA"/>
</dbReference>
<keyword evidence="7" id="KW-0539">Nucleus</keyword>
<evidence type="ECO:0000313" key="9">
    <source>
        <dbReference type="EMBL" id="KAL2915530.1"/>
    </source>
</evidence>
<accession>A0ABR4N7Q9</accession>
<comment type="caution">
    <text evidence="9">The sequence shown here is derived from an EMBL/GenBank/DDBJ whole genome shotgun (WGS) entry which is preliminary data.</text>
</comment>
<sequence length="234" mass="25363">MRIQGLLVNHPFNLRDCILCNENIADVRTFAHLVIDCVSLARIRHEAELEPFIVKARRRLGAPAALEDIYTWLLGGATPAGLRLNDWLVELPLPGRYAPTARADVVTLLGLRPLYEAHVRPFRRRGAVPAGSAPQASVVGGELPELDPTYTRYVADLPGKPDLAPDAGLRELLFGPRRGESIRPIQFDRDTLDAAFTLAPGLARASTARGRVIIIVVVGSIGRASSCCCGFGCP</sequence>
<keyword evidence="6" id="KW-0804">Transcription</keyword>
<dbReference type="Proteomes" id="UP001527925">
    <property type="component" value="Unassembled WGS sequence"/>
</dbReference>
<keyword evidence="5" id="KW-0010">Activator</keyword>
<gene>
    <name evidence="9" type="ORF">HK105_204932</name>
</gene>